<evidence type="ECO:0000259" key="2">
    <source>
        <dbReference type="PROSITE" id="PS51208"/>
    </source>
</evidence>
<sequence>MSLSAYNSSSREGAPRLSMLAAIIGALFSNAYASTAPIDIDNTVQVKKEQIDIDTGSNTGSDGYAISITNSGKLTTEGTVTLSTEGDKANGVNISSNSALNSQGGIAITTKGKNASGISLDNNSSMTIANGMSVTTSGMNATGINVDKSTLTVEQGDINTSGVNASGVSILNGGQATLSKVNVTTSGYNARGIVSSGKNSNIVISDSTITTLGDKKPSQAWGARGVSAENNGYVSLTNTQIKTDGTGAWGVFASSGGLAELTDVNISTSGQNGYGLRADGNNASISVSKGLQATTSGTQAHAVTISNNGNINLGVNASLETSGEQAKAIQIVGGNGGLITGDSVSIKTTGTSAEGIYVTASSATDSAPDSSVELTGTSTISTSGEQSIGVWGHGKKTDISVEEIVINTDGIGSHGINAQNDATVNTGTARIITKGQKSYGVTANTGAKVTLGSASSLTTSGDYAHGIWGSDDYTVISGNNTSIHVSGNNADSVFVAQNAKIELTQENGVMISEKGYNFNAKGGVISATLDSSQIKNNGTFISSISNDAGVGGKVDVTVKNTSFNGDIRADSNSIANLALENSNWTGTAYNGGIVNLAKNSIWNMVSDSDVAHLNNNGSIYLGSDAKNTLTINGDYTGENGYIYFSGVLGDDTSPIDKLVVKGNTEGKTFVSVNNVGGIGAQTLNGINIIQVDGQSNGDFVQVERIAAGAYDYTLGRGQGDKNGNWYLTSGKQPENPTPNPDPEPNPTPTPNPDPVPNPTPTPGDNDLRPEAGSYTANIAAANTMFVTRLHERQGQMQYTDVITGELKTTSMWMRHEGGHNRWRDGSNQLKTQSNRYVMQLGGDIAQWGWNKTDRWHLGLMAGYGNDHNNTESVRTGYRSKGSVNGYSTGLYATWYANDETHNGAYLDSWAQYSWFDNYVKGDGLQSESWKSKGLTASLETGYTWKAGEFTGNQGGLNEWYVQPQAQVIWMGVKADEHRESNGTRVESTGDGNVRTRLGVKTWIKSHSRIDEGKSQEFSPFVEVNWLHNTRDFGTRMNGVTVHQDGARNIGEIKAGVDGQINSRLNLWGNVGVQVGDKGYNDTSAMLGVKYTF</sequence>
<feature type="compositionally biased region" description="Polar residues" evidence="1">
    <location>
        <begin position="372"/>
        <end position="386"/>
    </location>
</feature>
<dbReference type="SMART" id="SM00869">
    <property type="entry name" value="Autotransporter"/>
    <property type="match status" value="1"/>
</dbReference>
<dbReference type="Pfam" id="PF03797">
    <property type="entry name" value="Autotransporter"/>
    <property type="match status" value="1"/>
</dbReference>
<dbReference type="AlphaFoldDB" id="A0A370V0E8"/>
<reference evidence="3 4" key="1">
    <citation type="submission" date="2018-06" db="EMBL/GenBank/DDBJ databases">
        <title>Recombination Drives Gene Content and Phenotype Evolution in Wild Type E. coli Strains.</title>
        <authorList>
            <person name="Field C.M."/>
            <person name="Silander O.K."/>
            <person name="Van Nimwegen E."/>
        </authorList>
    </citation>
    <scope>NUCLEOTIDE SEQUENCE [LARGE SCALE GENOMIC DNA]</scope>
    <source>
        <strain evidence="3 4">SC344</strain>
    </source>
</reference>
<proteinExistence type="predicted"/>
<dbReference type="SUPFAM" id="SSF51126">
    <property type="entry name" value="Pectin lyase-like"/>
    <property type="match status" value="1"/>
</dbReference>
<gene>
    <name evidence="3" type="primary">icsA_4</name>
    <name evidence="3" type="ORF">C4A13_02851</name>
</gene>
<dbReference type="CDD" id="cd01344">
    <property type="entry name" value="PL2_Passenger_AT"/>
    <property type="match status" value="1"/>
</dbReference>
<dbReference type="InterPro" id="IPR011050">
    <property type="entry name" value="Pectin_lyase_fold/virulence"/>
</dbReference>
<dbReference type="Proteomes" id="UP000254454">
    <property type="component" value="Unassembled WGS sequence"/>
</dbReference>
<dbReference type="InterPro" id="IPR006315">
    <property type="entry name" value="OM_autotransptr_brl_dom"/>
</dbReference>
<dbReference type="InterPro" id="IPR050909">
    <property type="entry name" value="Bact_Autotransporter_VF"/>
</dbReference>
<evidence type="ECO:0000313" key="3">
    <source>
        <dbReference type="EMBL" id="RDR20674.1"/>
    </source>
</evidence>
<evidence type="ECO:0000256" key="1">
    <source>
        <dbReference type="SAM" id="MobiDB-lite"/>
    </source>
</evidence>
<comment type="caution">
    <text evidence="3">The sequence shown here is derived from an EMBL/GenBank/DDBJ whole genome shotgun (WGS) entry which is preliminary data.</text>
</comment>
<dbReference type="InterPro" id="IPR036709">
    <property type="entry name" value="Autotransporte_beta_dom_sf"/>
</dbReference>
<dbReference type="Gene3D" id="2.40.128.130">
    <property type="entry name" value="Autotransporter beta-domain"/>
    <property type="match status" value="1"/>
</dbReference>
<dbReference type="NCBIfam" id="TIGR01414">
    <property type="entry name" value="autotrans_barl"/>
    <property type="match status" value="1"/>
</dbReference>
<feature type="compositionally biased region" description="Pro residues" evidence="1">
    <location>
        <begin position="735"/>
        <end position="761"/>
    </location>
</feature>
<accession>A0A370V0E8</accession>
<name>A0A370V0E8_9ESCH</name>
<dbReference type="PANTHER" id="PTHR12338">
    <property type="entry name" value="AUTOTRANSPORTER"/>
    <property type="match status" value="1"/>
</dbReference>
<evidence type="ECO:0000313" key="4">
    <source>
        <dbReference type="Proteomes" id="UP000254454"/>
    </source>
</evidence>
<dbReference type="Gene3D" id="2.160.20.20">
    <property type="match status" value="1"/>
</dbReference>
<dbReference type="Pfam" id="PF18883">
    <property type="entry name" value="AC_1"/>
    <property type="match status" value="1"/>
</dbReference>
<dbReference type="InterPro" id="IPR005546">
    <property type="entry name" value="Autotransporte_beta"/>
</dbReference>
<feature type="region of interest" description="Disordered" evidence="1">
    <location>
        <begin position="367"/>
        <end position="387"/>
    </location>
</feature>
<feature type="region of interest" description="Disordered" evidence="1">
    <location>
        <begin position="721"/>
        <end position="771"/>
    </location>
</feature>
<dbReference type="GO" id="GO:0019867">
    <property type="term" value="C:outer membrane"/>
    <property type="evidence" value="ECO:0007669"/>
    <property type="project" value="InterPro"/>
</dbReference>
<protein>
    <submittedName>
        <fullName evidence="3">Outer membrane protein IcsA autotransporter</fullName>
    </submittedName>
</protein>
<dbReference type="InterPro" id="IPR012332">
    <property type="entry name" value="Autotransporter_pectin_lyase_C"/>
</dbReference>
<dbReference type="EMBL" id="QONO01000290">
    <property type="protein sequence ID" value="RDR20674.1"/>
    <property type="molecule type" value="Genomic_DNA"/>
</dbReference>
<feature type="domain" description="Autotransporter" evidence="2">
    <location>
        <begin position="804"/>
        <end position="1092"/>
    </location>
</feature>
<dbReference type="PANTHER" id="PTHR12338:SF5">
    <property type="entry name" value="ANTIGEN 43-RELATED"/>
    <property type="match status" value="1"/>
</dbReference>
<dbReference type="InterPro" id="IPR043990">
    <property type="entry name" value="AC_1"/>
</dbReference>
<dbReference type="PROSITE" id="PS51208">
    <property type="entry name" value="AUTOTRANSPORTER"/>
    <property type="match status" value="1"/>
</dbReference>
<dbReference type="RefSeq" id="WP_115439689.1">
    <property type="nucleotide sequence ID" value="NZ_QONN01000051.1"/>
</dbReference>
<organism evidence="3 4">
    <name type="scientific">Escherichia marmotae</name>
    <dbReference type="NCBI Taxonomy" id="1499973"/>
    <lineage>
        <taxon>Bacteria</taxon>
        <taxon>Pseudomonadati</taxon>
        <taxon>Pseudomonadota</taxon>
        <taxon>Gammaproteobacteria</taxon>
        <taxon>Enterobacterales</taxon>
        <taxon>Enterobacteriaceae</taxon>
        <taxon>Escherichia</taxon>
    </lineage>
</organism>
<dbReference type="SUPFAM" id="SSF103515">
    <property type="entry name" value="Autotransporter"/>
    <property type="match status" value="1"/>
</dbReference>